<keyword evidence="3" id="KW-1185">Reference proteome</keyword>
<dbReference type="Proteomes" id="UP000762676">
    <property type="component" value="Unassembled WGS sequence"/>
</dbReference>
<proteinExistence type="predicted"/>
<evidence type="ECO:0000313" key="3">
    <source>
        <dbReference type="Proteomes" id="UP000762676"/>
    </source>
</evidence>
<dbReference type="EMBL" id="BMAT01010570">
    <property type="protein sequence ID" value="GFS27837.1"/>
    <property type="molecule type" value="Genomic_DNA"/>
</dbReference>
<comment type="caution">
    <text evidence="2">The sequence shown here is derived from an EMBL/GenBank/DDBJ whole genome shotgun (WGS) entry which is preliminary data.</text>
</comment>
<protein>
    <submittedName>
        <fullName evidence="2">Uncharacterized protein</fullName>
    </submittedName>
</protein>
<organism evidence="2 3">
    <name type="scientific">Elysia marginata</name>
    <dbReference type="NCBI Taxonomy" id="1093978"/>
    <lineage>
        <taxon>Eukaryota</taxon>
        <taxon>Metazoa</taxon>
        <taxon>Spiralia</taxon>
        <taxon>Lophotrochozoa</taxon>
        <taxon>Mollusca</taxon>
        <taxon>Gastropoda</taxon>
        <taxon>Heterobranchia</taxon>
        <taxon>Euthyneura</taxon>
        <taxon>Panpulmonata</taxon>
        <taxon>Sacoglossa</taxon>
        <taxon>Placobranchoidea</taxon>
        <taxon>Plakobranchidae</taxon>
        <taxon>Elysia</taxon>
    </lineage>
</organism>
<evidence type="ECO:0000256" key="1">
    <source>
        <dbReference type="SAM" id="SignalP"/>
    </source>
</evidence>
<gene>
    <name evidence="2" type="ORF">ElyMa_005309200</name>
</gene>
<feature type="chain" id="PRO_5043674566" evidence="1">
    <location>
        <begin position="27"/>
        <end position="86"/>
    </location>
</feature>
<feature type="signal peptide" evidence="1">
    <location>
        <begin position="1"/>
        <end position="26"/>
    </location>
</feature>
<dbReference type="AlphaFoldDB" id="A0AAV4K3R5"/>
<sequence>MTCVLLARLAGDWLAGLTVDWLGSLAVDCFTAVNTDRSKAASMWLTSARVSYIRRNDDADMITAKLIRMVWSSLYQSESLQLETSC</sequence>
<name>A0AAV4K3R5_9GAST</name>
<reference evidence="2 3" key="1">
    <citation type="journal article" date="2021" name="Elife">
        <title>Chloroplast acquisition without the gene transfer in kleptoplastic sea slugs, Plakobranchus ocellatus.</title>
        <authorList>
            <person name="Maeda T."/>
            <person name="Takahashi S."/>
            <person name="Yoshida T."/>
            <person name="Shimamura S."/>
            <person name="Takaki Y."/>
            <person name="Nagai Y."/>
            <person name="Toyoda A."/>
            <person name="Suzuki Y."/>
            <person name="Arimoto A."/>
            <person name="Ishii H."/>
            <person name="Satoh N."/>
            <person name="Nishiyama T."/>
            <person name="Hasebe M."/>
            <person name="Maruyama T."/>
            <person name="Minagawa J."/>
            <person name="Obokata J."/>
            <person name="Shigenobu S."/>
        </authorList>
    </citation>
    <scope>NUCLEOTIDE SEQUENCE [LARGE SCALE GENOMIC DNA]</scope>
</reference>
<evidence type="ECO:0000313" key="2">
    <source>
        <dbReference type="EMBL" id="GFS27837.1"/>
    </source>
</evidence>
<keyword evidence="1" id="KW-0732">Signal</keyword>
<accession>A0AAV4K3R5</accession>